<evidence type="ECO:0000313" key="3">
    <source>
        <dbReference type="EMBL" id="KAG1531803.1"/>
    </source>
</evidence>
<reference evidence="3 4" key="1">
    <citation type="journal article" date="2020" name="Microb. Genom.">
        <title>Genetic diversity of clinical and environmental Mucorales isolates obtained from an investigation of mucormycosis cases among solid organ transplant recipients.</title>
        <authorList>
            <person name="Nguyen M.H."/>
            <person name="Kaul D."/>
            <person name="Muto C."/>
            <person name="Cheng S.J."/>
            <person name="Richter R.A."/>
            <person name="Bruno V.M."/>
            <person name="Liu G."/>
            <person name="Beyhan S."/>
            <person name="Sundermann A.J."/>
            <person name="Mounaud S."/>
            <person name="Pasculle A.W."/>
            <person name="Nierman W.C."/>
            <person name="Driscoll E."/>
            <person name="Cumbie R."/>
            <person name="Clancy C.J."/>
            <person name="Dupont C.L."/>
        </authorList>
    </citation>
    <scope>NUCLEOTIDE SEQUENCE [LARGE SCALE GENOMIC DNA]</scope>
    <source>
        <strain evidence="3 4">GL24</strain>
    </source>
</reference>
<keyword evidence="4" id="KW-1185">Reference proteome</keyword>
<dbReference type="PANTHER" id="PTHR37984:SF5">
    <property type="entry name" value="PROTEIN NYNRIN-LIKE"/>
    <property type="match status" value="1"/>
</dbReference>
<dbReference type="InterPro" id="IPR043128">
    <property type="entry name" value="Rev_trsase/Diguanyl_cyclase"/>
</dbReference>
<dbReference type="GO" id="GO:0003824">
    <property type="term" value="F:catalytic activity"/>
    <property type="evidence" value="ECO:0007669"/>
    <property type="project" value="UniProtKB-KW"/>
</dbReference>
<dbReference type="InterPro" id="IPR050951">
    <property type="entry name" value="Retrovirus_Pol_polyprotein"/>
</dbReference>
<comment type="caution">
    <text evidence="3">The sequence shown here is derived from an EMBL/GenBank/DDBJ whole genome shotgun (WGS) entry which is preliminary data.</text>
</comment>
<dbReference type="InterPro" id="IPR043502">
    <property type="entry name" value="DNA/RNA_pol_sf"/>
</dbReference>
<feature type="domain" description="Reverse transcriptase/retrotransposon-derived protein RNase H-like" evidence="2">
    <location>
        <begin position="28"/>
        <end position="76"/>
    </location>
</feature>
<dbReference type="EMBL" id="JAANIU010010480">
    <property type="protein sequence ID" value="KAG1531803.1"/>
    <property type="molecule type" value="Genomic_DNA"/>
</dbReference>
<keyword evidence="1" id="KW-0511">Multifunctional enzyme</keyword>
<proteinExistence type="predicted"/>
<gene>
    <name evidence="3" type="ORF">G6F50_016503</name>
</gene>
<dbReference type="Gene3D" id="3.30.70.270">
    <property type="match status" value="1"/>
</dbReference>
<dbReference type="SUPFAM" id="SSF56672">
    <property type="entry name" value="DNA/RNA polymerases"/>
    <property type="match status" value="1"/>
</dbReference>
<dbReference type="InterPro" id="IPR041577">
    <property type="entry name" value="RT_RNaseH_2"/>
</dbReference>
<accession>A0A9P7C143</accession>
<dbReference type="Pfam" id="PF17919">
    <property type="entry name" value="RT_RNaseH_2"/>
    <property type="match status" value="1"/>
</dbReference>
<sequence length="80" mass="9020">MRDFIPLISRVAAPIDRLRNDPDVQNNWTQEHTDAFIALKEILKSKTLLHTPDLSKKFYVATDASQYGVGAVLTHVIVES</sequence>
<evidence type="ECO:0000313" key="4">
    <source>
        <dbReference type="Proteomes" id="UP000740926"/>
    </source>
</evidence>
<organism evidence="3 4">
    <name type="scientific">Rhizopus delemar</name>
    <dbReference type="NCBI Taxonomy" id="936053"/>
    <lineage>
        <taxon>Eukaryota</taxon>
        <taxon>Fungi</taxon>
        <taxon>Fungi incertae sedis</taxon>
        <taxon>Mucoromycota</taxon>
        <taxon>Mucoromycotina</taxon>
        <taxon>Mucoromycetes</taxon>
        <taxon>Mucorales</taxon>
        <taxon>Mucorineae</taxon>
        <taxon>Rhizopodaceae</taxon>
        <taxon>Rhizopus</taxon>
    </lineage>
</organism>
<dbReference type="AlphaFoldDB" id="A0A9P7C143"/>
<evidence type="ECO:0000256" key="1">
    <source>
        <dbReference type="ARBA" id="ARBA00023268"/>
    </source>
</evidence>
<dbReference type="PANTHER" id="PTHR37984">
    <property type="entry name" value="PROTEIN CBG26694"/>
    <property type="match status" value="1"/>
</dbReference>
<dbReference type="Proteomes" id="UP000740926">
    <property type="component" value="Unassembled WGS sequence"/>
</dbReference>
<protein>
    <recommendedName>
        <fullName evidence="2">Reverse transcriptase/retrotransposon-derived protein RNase H-like domain-containing protein</fullName>
    </recommendedName>
</protein>
<evidence type="ECO:0000259" key="2">
    <source>
        <dbReference type="Pfam" id="PF17919"/>
    </source>
</evidence>
<name>A0A9P7C143_9FUNG</name>